<dbReference type="GeneID" id="17352208"/>
<feature type="region of interest" description="Disordered" evidence="1">
    <location>
        <begin position="979"/>
        <end position="1001"/>
    </location>
</feature>
<protein>
    <recommendedName>
        <fullName evidence="3">Fungal lipase-type domain-containing protein</fullName>
    </recommendedName>
</protein>
<feature type="transmembrane region" description="Helical" evidence="2">
    <location>
        <begin position="81"/>
        <end position="103"/>
    </location>
</feature>
<evidence type="ECO:0000256" key="2">
    <source>
        <dbReference type="SAM" id="Phobius"/>
    </source>
</evidence>
<evidence type="ECO:0000313" key="4">
    <source>
        <dbReference type="EMBL" id="EFN52844.1"/>
    </source>
</evidence>
<evidence type="ECO:0000259" key="3">
    <source>
        <dbReference type="Pfam" id="PF01764"/>
    </source>
</evidence>
<feature type="region of interest" description="Disordered" evidence="1">
    <location>
        <begin position="1"/>
        <end position="45"/>
    </location>
</feature>
<gene>
    <name evidence="4" type="ORF">CHLNCDRAFT_138296</name>
</gene>
<dbReference type="Proteomes" id="UP000008141">
    <property type="component" value="Unassembled WGS sequence"/>
</dbReference>
<dbReference type="InterPro" id="IPR051218">
    <property type="entry name" value="Sec_MonoDiacylglyc_Lipase"/>
</dbReference>
<keyword evidence="2" id="KW-0472">Membrane</keyword>
<feature type="transmembrane region" description="Helical" evidence="2">
    <location>
        <begin position="306"/>
        <end position="325"/>
    </location>
</feature>
<dbReference type="AlphaFoldDB" id="E1ZMR0"/>
<feature type="region of interest" description="Disordered" evidence="1">
    <location>
        <begin position="475"/>
        <end position="569"/>
    </location>
</feature>
<feature type="transmembrane region" description="Helical" evidence="2">
    <location>
        <begin position="346"/>
        <end position="368"/>
    </location>
</feature>
<feature type="domain" description="Fungal lipase-type" evidence="3">
    <location>
        <begin position="668"/>
        <end position="813"/>
    </location>
</feature>
<dbReference type="InterPro" id="IPR002921">
    <property type="entry name" value="Fungal_lipase-type"/>
</dbReference>
<dbReference type="PANTHER" id="PTHR45856">
    <property type="entry name" value="ALPHA/BETA-HYDROLASES SUPERFAMILY PROTEIN"/>
    <property type="match status" value="1"/>
</dbReference>
<evidence type="ECO:0000313" key="5">
    <source>
        <dbReference type="Proteomes" id="UP000008141"/>
    </source>
</evidence>
<feature type="region of interest" description="Disordered" evidence="1">
    <location>
        <begin position="1066"/>
        <end position="1147"/>
    </location>
</feature>
<keyword evidence="5" id="KW-1185">Reference proteome</keyword>
<feature type="transmembrane region" description="Helical" evidence="2">
    <location>
        <begin position="254"/>
        <end position="272"/>
    </location>
</feature>
<dbReference type="OrthoDB" id="426718at2759"/>
<dbReference type="CDD" id="cd00519">
    <property type="entry name" value="Lipase_3"/>
    <property type="match status" value="1"/>
</dbReference>
<proteinExistence type="predicted"/>
<dbReference type="EMBL" id="GL433854">
    <property type="protein sequence ID" value="EFN52844.1"/>
    <property type="molecule type" value="Genomic_DNA"/>
</dbReference>
<organism evidence="5">
    <name type="scientific">Chlorella variabilis</name>
    <name type="common">Green alga</name>
    <dbReference type="NCBI Taxonomy" id="554065"/>
    <lineage>
        <taxon>Eukaryota</taxon>
        <taxon>Viridiplantae</taxon>
        <taxon>Chlorophyta</taxon>
        <taxon>core chlorophytes</taxon>
        <taxon>Trebouxiophyceae</taxon>
        <taxon>Chlorellales</taxon>
        <taxon>Chlorellaceae</taxon>
        <taxon>Chlorella clade</taxon>
        <taxon>Chlorella</taxon>
    </lineage>
</organism>
<feature type="transmembrane region" description="Helical" evidence="2">
    <location>
        <begin position="115"/>
        <end position="140"/>
    </location>
</feature>
<dbReference type="KEGG" id="cvr:CHLNCDRAFT_138296"/>
<keyword evidence="2" id="KW-0812">Transmembrane</keyword>
<reference evidence="4 5" key="1">
    <citation type="journal article" date="2010" name="Plant Cell">
        <title>The Chlorella variabilis NC64A genome reveals adaptation to photosymbiosis, coevolution with viruses, and cryptic sex.</title>
        <authorList>
            <person name="Blanc G."/>
            <person name="Duncan G."/>
            <person name="Agarkova I."/>
            <person name="Borodovsky M."/>
            <person name="Gurnon J."/>
            <person name="Kuo A."/>
            <person name="Lindquist E."/>
            <person name="Lucas S."/>
            <person name="Pangilinan J."/>
            <person name="Polle J."/>
            <person name="Salamov A."/>
            <person name="Terry A."/>
            <person name="Yamada T."/>
            <person name="Dunigan D.D."/>
            <person name="Grigoriev I.V."/>
            <person name="Claverie J.M."/>
            <person name="Van Etten J.L."/>
        </authorList>
    </citation>
    <scope>NUCLEOTIDE SEQUENCE [LARGE SCALE GENOMIC DNA]</scope>
    <source>
        <strain evidence="4 5">NC64A</strain>
    </source>
</reference>
<feature type="compositionally biased region" description="Low complexity" evidence="1">
    <location>
        <begin position="478"/>
        <end position="492"/>
    </location>
</feature>
<feature type="compositionally biased region" description="Low complexity" evidence="1">
    <location>
        <begin position="1"/>
        <end position="43"/>
    </location>
</feature>
<dbReference type="InParanoid" id="E1ZMR0"/>
<dbReference type="eggNOG" id="KOG4569">
    <property type="taxonomic scope" value="Eukaryota"/>
</dbReference>
<dbReference type="PANTHER" id="PTHR45856:SF11">
    <property type="entry name" value="FUNGAL LIPASE-LIKE DOMAIN-CONTAINING PROTEIN"/>
    <property type="match status" value="1"/>
</dbReference>
<dbReference type="GO" id="GO:0006629">
    <property type="term" value="P:lipid metabolic process"/>
    <property type="evidence" value="ECO:0007669"/>
    <property type="project" value="InterPro"/>
</dbReference>
<accession>E1ZMR0</accession>
<sequence length="1147" mass="124024">MSTPGAPSSEPEAAEAHSASASLPHVAPGDAGGASPPAAALPPKHAPCSREAASWASAQAPHTAYLRIEYFTNREARALGWAAYVAAAIVKTSVVVLVCYKFQSDEAEVLFVHKTWYIANTCVAIACLLQLLTLAAWFWINLRSTREARRNWNHRRQALSRYALILLIIQIVSAVFWGAPYIIAAAYRCAWFDSVMAWLSLVRWSAYSTVFLAMLIFAHECCRYHGPDPPDDPDQQLVMDVAARQKIRVHAPKLVLWGIAEALVLVGFVVRLRDRNEVVADRDACESQQYDCSQPAIVQFVEGLELVLVVVYALWYAFFIWRAFLDHAVLPFARYRTSNVYIRLMARHGIAAFVTVLFSVVMLTALHFQSCWSYLDGSLGLAPVQLALTLLVSVHVVTLMPKRGHTRDLLTTCMQRFSWTLEGMPAAISMREAERRRAQGGPAGLQRLLSGVRRHANAAVHVPTDVGRNLAELVRPSAQQQQKQQQEQQAEELSNGKHEQAHPPLEAVGKQEEQQQQEQEGRASGALPARPALQQRSPAPGLPHTDAQRQHSGVRGVLGEPRGQDGHSMLSRRSVLGDLASRLSSLLPHHVDPQLQQQQYTDPMFCLELAVRFFYWAKYAYRHWLGAAGLMDQGVGQRLFGFTDFEAFHDAATDTRVLLSWRDGQLLLAFRGTASAANAVTDMKAWQTPVVPRRYHAGRLVKAHAGFYHAYTANEDRHKLLSRIQEIVGGFGGGAGAAAGLRLYLTGHSLGGALAILAAYDLQRLFPAAYTTVYTFGSPRVGNAAFAAEYRCLVPDSWAVVNDQDPVTRIPTVGFRHSCQPVVVNARGDIIVRPSFFEREVLSRRSGALSHHQLLRYALSIAAVFSSSKWLPGGEAGAAALALAADLGTLLLLRNVDLTSLRDPTVLPESSEKPLVRRKATKGGRQAMHTLSGVPTRLLSLCSGATPSAELEVVDEEEEVPGEQVGKVPACHLDLELGSWEGEDGEDGEDGRRQSKYPPGARGLGQEAAAFAADAAAATGQVAAEYLTVAADVASGAADAVTDAATGGRPLVPLVGPDRWWRGWRRQQRRQEDLQGVEVARSGAPPPTTAAARAGAAVGDDAAPGAAAAGQASPGAVLEQPAAAAAEAAPDLGVAGGTSSADARVLP</sequence>
<keyword evidence="2" id="KW-1133">Transmembrane helix</keyword>
<dbReference type="InterPro" id="IPR029058">
    <property type="entry name" value="AB_hydrolase_fold"/>
</dbReference>
<name>E1ZMR0_CHLVA</name>
<dbReference type="Gene3D" id="3.40.50.1820">
    <property type="entry name" value="alpha/beta hydrolase"/>
    <property type="match status" value="1"/>
</dbReference>
<feature type="compositionally biased region" description="Low complexity" evidence="1">
    <location>
        <begin position="1089"/>
        <end position="1133"/>
    </location>
</feature>
<dbReference type="Pfam" id="PF01764">
    <property type="entry name" value="Lipase_3"/>
    <property type="match status" value="1"/>
</dbReference>
<evidence type="ECO:0000256" key="1">
    <source>
        <dbReference type="SAM" id="MobiDB-lite"/>
    </source>
</evidence>
<feature type="transmembrane region" description="Helical" evidence="2">
    <location>
        <begin position="195"/>
        <end position="217"/>
    </location>
</feature>
<feature type="transmembrane region" description="Helical" evidence="2">
    <location>
        <begin position="161"/>
        <end position="183"/>
    </location>
</feature>
<dbReference type="SUPFAM" id="SSF53474">
    <property type="entry name" value="alpha/beta-Hydrolases"/>
    <property type="match status" value="1"/>
</dbReference>
<dbReference type="RefSeq" id="XP_005844946.1">
    <property type="nucleotide sequence ID" value="XM_005844884.1"/>
</dbReference>